<feature type="compositionally biased region" description="Basic and acidic residues" evidence="1">
    <location>
        <begin position="1"/>
        <end position="15"/>
    </location>
</feature>
<comment type="caution">
    <text evidence="2">The sequence shown here is derived from an EMBL/GenBank/DDBJ whole genome shotgun (WGS) entry which is preliminary data.</text>
</comment>
<evidence type="ECO:0000313" key="2">
    <source>
        <dbReference type="EMBL" id="GER54275.1"/>
    </source>
</evidence>
<proteinExistence type="predicted"/>
<dbReference type="EMBL" id="BKCP01011070">
    <property type="protein sequence ID" value="GER54275.1"/>
    <property type="molecule type" value="Genomic_DNA"/>
</dbReference>
<protein>
    <submittedName>
        <fullName evidence="2">Iron-regulated outer membrane protein FrpB4</fullName>
    </submittedName>
</protein>
<gene>
    <name evidence="2" type="ORF">STAS_31842</name>
</gene>
<name>A0A5A7R972_STRAF</name>
<dbReference type="OrthoDB" id="1941346at2759"/>
<sequence length="252" mass="28519">MRHETPDRRVLEYQHLRGPPADQKPPPLNPLLEPLVPEPLFELVRRVPHDPHEWPGRTLQPQPELNELRCRQARQTPEADIDNRPLFSGTEPSQALVLVDRGSIPSLGLIQEITVVARRDGPDTPHLRPLCFGVTLDILCLELLESVENNPETFGIGLENLPADFLGRAPKLRFRELDSIGQSGQHGILCVRRHALENRGVVEHRKTTHPVKDEPRDPQSSGEARRPWVARVGEQASRVGFEVSERMLDLVF</sequence>
<dbReference type="Proteomes" id="UP000325081">
    <property type="component" value="Unassembled WGS sequence"/>
</dbReference>
<accession>A0A5A7R972</accession>
<evidence type="ECO:0000313" key="3">
    <source>
        <dbReference type="Proteomes" id="UP000325081"/>
    </source>
</evidence>
<feature type="region of interest" description="Disordered" evidence="1">
    <location>
        <begin position="1"/>
        <end position="33"/>
    </location>
</feature>
<reference evidence="3" key="1">
    <citation type="journal article" date="2019" name="Curr. Biol.">
        <title>Genome Sequence of Striga asiatica Provides Insight into the Evolution of Plant Parasitism.</title>
        <authorList>
            <person name="Yoshida S."/>
            <person name="Kim S."/>
            <person name="Wafula E.K."/>
            <person name="Tanskanen J."/>
            <person name="Kim Y.M."/>
            <person name="Honaas L."/>
            <person name="Yang Z."/>
            <person name="Spallek T."/>
            <person name="Conn C.E."/>
            <person name="Ichihashi Y."/>
            <person name="Cheong K."/>
            <person name="Cui S."/>
            <person name="Der J.P."/>
            <person name="Gundlach H."/>
            <person name="Jiao Y."/>
            <person name="Hori C."/>
            <person name="Ishida J.K."/>
            <person name="Kasahara H."/>
            <person name="Kiba T."/>
            <person name="Kim M.S."/>
            <person name="Koo N."/>
            <person name="Laohavisit A."/>
            <person name="Lee Y.H."/>
            <person name="Lumba S."/>
            <person name="McCourt P."/>
            <person name="Mortimer J.C."/>
            <person name="Mutuku J.M."/>
            <person name="Nomura T."/>
            <person name="Sasaki-Sekimoto Y."/>
            <person name="Seto Y."/>
            <person name="Wang Y."/>
            <person name="Wakatake T."/>
            <person name="Sakakibara H."/>
            <person name="Demura T."/>
            <person name="Yamaguchi S."/>
            <person name="Yoneyama K."/>
            <person name="Manabe R.I."/>
            <person name="Nelson D.C."/>
            <person name="Schulman A.H."/>
            <person name="Timko M.P."/>
            <person name="dePamphilis C.W."/>
            <person name="Choi D."/>
            <person name="Shirasu K."/>
        </authorList>
    </citation>
    <scope>NUCLEOTIDE SEQUENCE [LARGE SCALE GENOMIC DNA]</scope>
    <source>
        <strain evidence="3">cv. UVA1</strain>
    </source>
</reference>
<organism evidence="2 3">
    <name type="scientific">Striga asiatica</name>
    <name type="common">Asiatic witchweed</name>
    <name type="synonym">Buchnera asiatica</name>
    <dbReference type="NCBI Taxonomy" id="4170"/>
    <lineage>
        <taxon>Eukaryota</taxon>
        <taxon>Viridiplantae</taxon>
        <taxon>Streptophyta</taxon>
        <taxon>Embryophyta</taxon>
        <taxon>Tracheophyta</taxon>
        <taxon>Spermatophyta</taxon>
        <taxon>Magnoliopsida</taxon>
        <taxon>eudicotyledons</taxon>
        <taxon>Gunneridae</taxon>
        <taxon>Pentapetalae</taxon>
        <taxon>asterids</taxon>
        <taxon>lamiids</taxon>
        <taxon>Lamiales</taxon>
        <taxon>Orobanchaceae</taxon>
        <taxon>Buchnereae</taxon>
        <taxon>Striga</taxon>
    </lineage>
</organism>
<evidence type="ECO:0000256" key="1">
    <source>
        <dbReference type="SAM" id="MobiDB-lite"/>
    </source>
</evidence>
<feature type="compositionally biased region" description="Basic and acidic residues" evidence="1">
    <location>
        <begin position="201"/>
        <end position="217"/>
    </location>
</feature>
<feature type="region of interest" description="Disordered" evidence="1">
    <location>
        <begin position="201"/>
        <end position="229"/>
    </location>
</feature>
<keyword evidence="3" id="KW-1185">Reference proteome</keyword>
<dbReference type="AlphaFoldDB" id="A0A5A7R972"/>